<evidence type="ECO:0000313" key="1">
    <source>
        <dbReference type="EMBL" id="MBL6457882.1"/>
    </source>
</evidence>
<dbReference type="Proteomes" id="UP000606490">
    <property type="component" value="Unassembled WGS sequence"/>
</dbReference>
<evidence type="ECO:0000313" key="2">
    <source>
        <dbReference type="Proteomes" id="UP000606490"/>
    </source>
</evidence>
<comment type="caution">
    <text evidence="1">The sequence shown here is derived from an EMBL/GenBank/DDBJ whole genome shotgun (WGS) entry which is preliminary data.</text>
</comment>
<name>A0ABS1V954_9PROT</name>
<dbReference type="EMBL" id="JAEUXJ010000011">
    <property type="protein sequence ID" value="MBL6457882.1"/>
    <property type="molecule type" value="Genomic_DNA"/>
</dbReference>
<sequence>MRYCEIVRRPATTNSHAFTADIAVNPATFDDFERAMKDRHDVRRLAQIDRPTSG</sequence>
<proteinExistence type="predicted"/>
<keyword evidence="2" id="KW-1185">Reference proteome</keyword>
<organism evidence="1 2">
    <name type="scientific">Belnapia mucosa</name>
    <dbReference type="NCBI Taxonomy" id="2804532"/>
    <lineage>
        <taxon>Bacteria</taxon>
        <taxon>Pseudomonadati</taxon>
        <taxon>Pseudomonadota</taxon>
        <taxon>Alphaproteobacteria</taxon>
        <taxon>Acetobacterales</taxon>
        <taxon>Roseomonadaceae</taxon>
        <taxon>Belnapia</taxon>
    </lineage>
</organism>
<protein>
    <submittedName>
        <fullName evidence="1">Uncharacterized protein</fullName>
    </submittedName>
</protein>
<dbReference type="RefSeq" id="WP_202827632.1">
    <property type="nucleotide sequence ID" value="NZ_JAEUXJ010000011.1"/>
</dbReference>
<gene>
    <name evidence="1" type="ORF">JMJ55_21325</name>
</gene>
<reference evidence="1 2" key="1">
    <citation type="submission" date="2021-01" db="EMBL/GenBank/DDBJ databases">
        <title>Belnapia mucosa sp. nov. and Belnapia arida sp. nov., isolated from the Tabernas Desert (Almeria, Spain).</title>
        <authorList>
            <person name="Molina-Menor E."/>
            <person name="Vidal-Verdu A."/>
            <person name="Calonge A."/>
            <person name="Satari L."/>
            <person name="Pereto Magraner J."/>
            <person name="Porcar Miralles M."/>
        </authorList>
    </citation>
    <scope>NUCLEOTIDE SEQUENCE [LARGE SCALE GENOMIC DNA]</scope>
    <source>
        <strain evidence="1 2">T6</strain>
    </source>
</reference>
<accession>A0ABS1V954</accession>